<reference evidence="4 5" key="1">
    <citation type="submission" date="2019-07" db="EMBL/GenBank/DDBJ databases">
        <title>New species of Amycolatopsis and Streptomyces.</title>
        <authorList>
            <person name="Duangmal K."/>
            <person name="Teo W.F.A."/>
            <person name="Lipun K."/>
        </authorList>
    </citation>
    <scope>NUCLEOTIDE SEQUENCE [LARGE SCALE GENOMIC DNA]</scope>
    <source>
        <strain evidence="4 5">NBRC 106415</strain>
    </source>
</reference>
<dbReference type="InterPro" id="IPR050791">
    <property type="entry name" value="Aldo-Keto_reductase"/>
</dbReference>
<dbReference type="InterPro" id="IPR036812">
    <property type="entry name" value="NAD(P)_OxRdtase_dom_sf"/>
</dbReference>
<name>A0A5N8XRW0_9ACTN</name>
<evidence type="ECO:0000313" key="5">
    <source>
        <dbReference type="Proteomes" id="UP000400924"/>
    </source>
</evidence>
<dbReference type="InterPro" id="IPR023210">
    <property type="entry name" value="NADP_OxRdtase_dom"/>
</dbReference>
<accession>A0A5N8XRW0</accession>
<feature type="region of interest" description="Disordered" evidence="2">
    <location>
        <begin position="1"/>
        <end position="49"/>
    </location>
</feature>
<feature type="compositionally biased region" description="Basic residues" evidence="2">
    <location>
        <begin position="1"/>
        <end position="17"/>
    </location>
</feature>
<keyword evidence="5" id="KW-1185">Reference proteome</keyword>
<protein>
    <submittedName>
        <fullName evidence="4">Aldo/keto reductase</fullName>
    </submittedName>
</protein>
<evidence type="ECO:0000256" key="2">
    <source>
        <dbReference type="SAM" id="MobiDB-lite"/>
    </source>
</evidence>
<dbReference type="Pfam" id="PF00248">
    <property type="entry name" value="Aldo_ket_red"/>
    <property type="match status" value="1"/>
</dbReference>
<dbReference type="CDD" id="cd19076">
    <property type="entry name" value="AKR_AKR13A_13D"/>
    <property type="match status" value="1"/>
</dbReference>
<comment type="caution">
    <text evidence="4">The sequence shown here is derived from an EMBL/GenBank/DDBJ whole genome shotgun (WGS) entry which is preliminary data.</text>
</comment>
<feature type="domain" description="NADP-dependent oxidoreductase" evidence="3">
    <location>
        <begin position="75"/>
        <end position="370"/>
    </location>
</feature>
<dbReference type="SUPFAM" id="SSF51430">
    <property type="entry name" value="NAD(P)-linked oxidoreductase"/>
    <property type="match status" value="1"/>
</dbReference>
<dbReference type="PANTHER" id="PTHR43625:SF99">
    <property type="entry name" value="ALDO-KETO REDUCTASE 1-RELATED"/>
    <property type="match status" value="1"/>
</dbReference>
<dbReference type="EMBL" id="VJZC01000373">
    <property type="protein sequence ID" value="MPY62119.1"/>
    <property type="molecule type" value="Genomic_DNA"/>
</dbReference>
<organism evidence="4 5">
    <name type="scientific">Streptomyces spongiae</name>
    <dbReference type="NCBI Taxonomy" id="565072"/>
    <lineage>
        <taxon>Bacteria</taxon>
        <taxon>Bacillati</taxon>
        <taxon>Actinomycetota</taxon>
        <taxon>Actinomycetes</taxon>
        <taxon>Kitasatosporales</taxon>
        <taxon>Streptomycetaceae</taxon>
        <taxon>Streptomyces</taxon>
    </lineage>
</organism>
<proteinExistence type="predicted"/>
<gene>
    <name evidence="4" type="ORF">FNH08_34755</name>
</gene>
<dbReference type="Proteomes" id="UP000400924">
    <property type="component" value="Unassembled WGS sequence"/>
</dbReference>
<dbReference type="OrthoDB" id="9768793at2"/>
<evidence type="ECO:0000259" key="3">
    <source>
        <dbReference type="Pfam" id="PF00248"/>
    </source>
</evidence>
<dbReference type="AlphaFoldDB" id="A0A5N8XRW0"/>
<keyword evidence="1" id="KW-0560">Oxidoreductase</keyword>
<evidence type="ECO:0000256" key="1">
    <source>
        <dbReference type="ARBA" id="ARBA00023002"/>
    </source>
</evidence>
<dbReference type="GO" id="GO:0005737">
    <property type="term" value="C:cytoplasm"/>
    <property type="evidence" value="ECO:0007669"/>
    <property type="project" value="TreeGrafter"/>
</dbReference>
<sequence>MWAQARHHQHRPARGHRPLPAPARTRRRPTAGDRRSPGHRHPPGQEPVPAVTVADYLIDLPQRTLGGQGLKAGTIGLGTMGMTMAYGASDDQSSIATISRAHELGVTLFDTAELYGLGTGSNEQLLGRAVKTFRDDILIATKFGFDLSDPTRFGAALDSRPEHIREVAENSLRHLGTDHIDVLYQHRVDPDVPIEDVAGTVGELIAEGKVRYFGLSEAGPETIRRAHAVHPVSVLQTEYSVFERAVEADVLPVVRELGIGFVPYSPLGRGFLTGAVKPADEYSTYDMRGKDDRWQPGNYEKNLAAVSELTTLARSKGIAVTQLALAWLLAQGDDIVPIPGTRSPRRLEENVAAAQVTLTSEDLARIQEILPHGSAGSRRQ</sequence>
<dbReference type="PANTHER" id="PTHR43625">
    <property type="entry name" value="AFLATOXIN B1 ALDEHYDE REDUCTASE"/>
    <property type="match status" value="1"/>
</dbReference>
<evidence type="ECO:0000313" key="4">
    <source>
        <dbReference type="EMBL" id="MPY62119.1"/>
    </source>
</evidence>
<dbReference type="Gene3D" id="3.20.20.100">
    <property type="entry name" value="NADP-dependent oxidoreductase domain"/>
    <property type="match status" value="1"/>
</dbReference>
<dbReference type="GO" id="GO:0016491">
    <property type="term" value="F:oxidoreductase activity"/>
    <property type="evidence" value="ECO:0007669"/>
    <property type="project" value="UniProtKB-KW"/>
</dbReference>